<dbReference type="PANTHER" id="PTHR48018">
    <property type="entry name" value="OLFACTORY RECEPTOR"/>
    <property type="match status" value="1"/>
</dbReference>
<comment type="similarity">
    <text evidence="8">Belongs to the G-protein coupled receptor 1 family.</text>
</comment>
<feature type="transmembrane region" description="Helical" evidence="9">
    <location>
        <begin position="98"/>
        <end position="117"/>
    </location>
</feature>
<evidence type="ECO:0000256" key="8">
    <source>
        <dbReference type="RuleBase" id="RU000688"/>
    </source>
</evidence>
<keyword evidence="6 8" id="KW-0675">Receptor</keyword>
<keyword evidence="2 8" id="KW-0812">Transmembrane</keyword>
<protein>
    <recommendedName>
        <fullName evidence="9">Olfactory receptor</fullName>
    </recommendedName>
</protein>
<evidence type="ECO:0000256" key="4">
    <source>
        <dbReference type="ARBA" id="ARBA00023040"/>
    </source>
</evidence>
<keyword evidence="4 8" id="KW-0297">G-protein coupled receptor</keyword>
<dbReference type="Gene3D" id="1.20.1070.10">
    <property type="entry name" value="Rhodopsin 7-helix transmembrane proteins"/>
    <property type="match status" value="1"/>
</dbReference>
<dbReference type="InterPro" id="IPR017452">
    <property type="entry name" value="GPCR_Rhodpsn_7TM"/>
</dbReference>
<evidence type="ECO:0000259" key="10">
    <source>
        <dbReference type="PROSITE" id="PS50262"/>
    </source>
</evidence>
<evidence type="ECO:0000256" key="6">
    <source>
        <dbReference type="ARBA" id="ARBA00023170"/>
    </source>
</evidence>
<dbReference type="PRINTS" id="PR00237">
    <property type="entry name" value="GPCRRHODOPSN"/>
</dbReference>
<dbReference type="InterPro" id="IPR000725">
    <property type="entry name" value="Olfact_rcpt"/>
</dbReference>
<keyword evidence="5 9" id="KW-0472">Membrane</keyword>
<reference evidence="11" key="1">
    <citation type="thesis" date="2020" institute="ProQuest LLC" country="789 East Eisenhower Parkway, Ann Arbor, MI, USA">
        <title>Comparative Genomics and Chromosome Evolution.</title>
        <authorList>
            <person name="Mudd A.B."/>
        </authorList>
    </citation>
    <scope>NUCLEOTIDE SEQUENCE</scope>
    <source>
        <strain evidence="11">Female2</strain>
        <tissue evidence="11">Blood</tissue>
    </source>
</reference>
<feature type="transmembrane region" description="Helical" evidence="9">
    <location>
        <begin position="268"/>
        <end position="289"/>
    </location>
</feature>
<name>A0A8T2JA34_9PIPI</name>
<dbReference type="FunFam" id="1.20.1070.10:FF:000003">
    <property type="entry name" value="Olfactory receptor"/>
    <property type="match status" value="1"/>
</dbReference>
<comment type="subcellular location">
    <subcellularLocation>
        <location evidence="9">Cell membrane</location>
        <topology evidence="9">Multi-pass membrane protein</topology>
    </subcellularLocation>
    <subcellularLocation>
        <location evidence="1">Membrane</location>
        <topology evidence="1">Multi-pass membrane protein</topology>
    </subcellularLocation>
</comment>
<comment type="caution">
    <text evidence="11">The sequence shown here is derived from an EMBL/GenBank/DDBJ whole genome shotgun (WGS) entry which is preliminary data.</text>
</comment>
<organism evidence="11 12">
    <name type="scientific">Hymenochirus boettgeri</name>
    <name type="common">Congo dwarf clawed frog</name>
    <dbReference type="NCBI Taxonomy" id="247094"/>
    <lineage>
        <taxon>Eukaryota</taxon>
        <taxon>Metazoa</taxon>
        <taxon>Chordata</taxon>
        <taxon>Craniata</taxon>
        <taxon>Vertebrata</taxon>
        <taxon>Euteleostomi</taxon>
        <taxon>Amphibia</taxon>
        <taxon>Batrachia</taxon>
        <taxon>Anura</taxon>
        <taxon>Pipoidea</taxon>
        <taxon>Pipidae</taxon>
        <taxon>Pipinae</taxon>
        <taxon>Hymenochirus</taxon>
    </lineage>
</organism>
<dbReference type="OrthoDB" id="9615015at2759"/>
<evidence type="ECO:0000256" key="3">
    <source>
        <dbReference type="ARBA" id="ARBA00022989"/>
    </source>
</evidence>
<evidence type="ECO:0000256" key="9">
    <source>
        <dbReference type="RuleBase" id="RU363047"/>
    </source>
</evidence>
<keyword evidence="3 9" id="KW-1133">Transmembrane helix</keyword>
<dbReference type="GO" id="GO:0004984">
    <property type="term" value="F:olfactory receptor activity"/>
    <property type="evidence" value="ECO:0007669"/>
    <property type="project" value="InterPro"/>
</dbReference>
<keyword evidence="9" id="KW-0716">Sensory transduction</keyword>
<dbReference type="PROSITE" id="PS00237">
    <property type="entry name" value="G_PROTEIN_RECEP_F1_1"/>
    <property type="match status" value="1"/>
</dbReference>
<evidence type="ECO:0000256" key="5">
    <source>
        <dbReference type="ARBA" id="ARBA00023136"/>
    </source>
</evidence>
<feature type="transmembrane region" description="Helical" evidence="9">
    <location>
        <begin position="194"/>
        <end position="223"/>
    </location>
</feature>
<feature type="transmembrane region" description="Helical" evidence="9">
    <location>
        <begin position="59"/>
        <end position="78"/>
    </location>
</feature>
<sequence length="306" mass="34789">MNKSLDVIFTLDGLTNNPKLQLFLFVLFLGIYIFTILGNGGLIFLILKSPNLQTPMYLFLKHLSFIDMCCTSVIIPRTLSDLLSKEKTISLLACALQFYFYGSCFNTEILLLAAMAYDRYVAICRPLLYYTIMKKEVCYILICACHIIGFVDLAIHTRNIFTLSYCNGRQISHFYCDALPVLKLSCSDTSMAELVISVIVGINTAICGLTITTSYTYIFCTILQIRSAQGRQKTFVTCSSHLFCVGTIFGTLLYMYMHPNTSYLIEQFKVVSVFYTMGIPMLNPIIYSFRNQDVRKAFMKLKLLIN</sequence>
<evidence type="ECO:0000256" key="1">
    <source>
        <dbReference type="ARBA" id="ARBA00004141"/>
    </source>
</evidence>
<dbReference type="EMBL" id="JAACNH010000006">
    <property type="protein sequence ID" value="KAG8441212.1"/>
    <property type="molecule type" value="Genomic_DNA"/>
</dbReference>
<dbReference type="Proteomes" id="UP000812440">
    <property type="component" value="Chromosome 3"/>
</dbReference>
<dbReference type="Pfam" id="PF13853">
    <property type="entry name" value="7tm_4"/>
    <property type="match status" value="1"/>
</dbReference>
<keyword evidence="9" id="KW-1003">Cell membrane</keyword>
<dbReference type="AlphaFoldDB" id="A0A8T2JA34"/>
<accession>A0A8T2JA34</accession>
<feature type="transmembrane region" description="Helical" evidence="9">
    <location>
        <begin position="137"/>
        <end position="155"/>
    </location>
</feature>
<proteinExistence type="inferred from homology"/>
<dbReference type="PRINTS" id="PR00245">
    <property type="entry name" value="OLFACTORYR"/>
</dbReference>
<dbReference type="PROSITE" id="PS50262">
    <property type="entry name" value="G_PROTEIN_RECEP_F1_2"/>
    <property type="match status" value="1"/>
</dbReference>
<keyword evidence="7 8" id="KW-0807">Transducer</keyword>
<dbReference type="GO" id="GO:0005886">
    <property type="term" value="C:plasma membrane"/>
    <property type="evidence" value="ECO:0007669"/>
    <property type="project" value="UniProtKB-SubCell"/>
</dbReference>
<evidence type="ECO:0000256" key="2">
    <source>
        <dbReference type="ARBA" id="ARBA00022692"/>
    </source>
</evidence>
<dbReference type="SUPFAM" id="SSF81321">
    <property type="entry name" value="Family A G protein-coupled receptor-like"/>
    <property type="match status" value="1"/>
</dbReference>
<feature type="transmembrane region" description="Helical" evidence="9">
    <location>
        <begin position="235"/>
        <end position="256"/>
    </location>
</feature>
<evidence type="ECO:0000313" key="11">
    <source>
        <dbReference type="EMBL" id="KAG8441212.1"/>
    </source>
</evidence>
<gene>
    <name evidence="11" type="ORF">GDO86_006819</name>
</gene>
<feature type="domain" description="G-protein coupled receptors family 1 profile" evidence="10">
    <location>
        <begin position="38"/>
        <end position="287"/>
    </location>
</feature>
<keyword evidence="12" id="KW-1185">Reference proteome</keyword>
<feature type="transmembrane region" description="Helical" evidence="9">
    <location>
        <begin position="20"/>
        <end position="47"/>
    </location>
</feature>
<evidence type="ECO:0000313" key="12">
    <source>
        <dbReference type="Proteomes" id="UP000812440"/>
    </source>
</evidence>
<keyword evidence="9" id="KW-0552">Olfaction</keyword>
<evidence type="ECO:0000256" key="7">
    <source>
        <dbReference type="ARBA" id="ARBA00023224"/>
    </source>
</evidence>
<dbReference type="InterPro" id="IPR000276">
    <property type="entry name" value="GPCR_Rhodpsn"/>
</dbReference>
<dbReference type="GO" id="GO:0004930">
    <property type="term" value="F:G protein-coupled receptor activity"/>
    <property type="evidence" value="ECO:0007669"/>
    <property type="project" value="UniProtKB-KW"/>
</dbReference>